<dbReference type="NCBIfam" id="TIGR03725">
    <property type="entry name" value="T6A_YeaZ"/>
    <property type="match status" value="1"/>
</dbReference>
<organism evidence="2 3">
    <name type="scientific">Polynucleobacter kasalickyi</name>
    <dbReference type="NCBI Taxonomy" id="1938817"/>
    <lineage>
        <taxon>Bacteria</taxon>
        <taxon>Pseudomonadati</taxon>
        <taxon>Pseudomonadota</taxon>
        <taxon>Betaproteobacteria</taxon>
        <taxon>Burkholderiales</taxon>
        <taxon>Burkholderiaceae</taxon>
        <taxon>Polynucleobacter</taxon>
    </lineage>
</organism>
<evidence type="ECO:0000313" key="3">
    <source>
        <dbReference type="Proteomes" id="UP000192708"/>
    </source>
</evidence>
<accession>A0A1W2BIQ6</accession>
<sequence>MTILAIDTTSQWCSVAIFIDKNNYFYQHELIANTASQRLLDNVQAVLDQAQLRLEDISVFACSQGPGAFTGIRLGIGVSQGLAFAQGKSLIPIASLDGMVAYEWLMRPESFQSDSFMAAIDARMNQIYLCEYQQAKDELPVRNGPIYLQDNVEIRSGKESLLAFECSLYEPFMANFKHVTIGVPHALGIAYQASLINRHQQFDPEDCQPLYVRDKVAKTTLERLQFTRP</sequence>
<protein>
    <submittedName>
        <fullName evidence="2">tRNA threonylcarbamoyladenosine biosynthesis protein TsaB</fullName>
    </submittedName>
</protein>
<dbReference type="PANTHER" id="PTHR11735">
    <property type="entry name" value="TRNA N6-ADENOSINE THREONYLCARBAMOYLTRANSFERASE"/>
    <property type="match status" value="1"/>
</dbReference>
<dbReference type="InterPro" id="IPR000905">
    <property type="entry name" value="Gcp-like_dom"/>
</dbReference>
<dbReference type="OrthoDB" id="9809995at2"/>
<evidence type="ECO:0000313" key="2">
    <source>
        <dbReference type="EMBL" id="SMC72582.1"/>
    </source>
</evidence>
<dbReference type="AlphaFoldDB" id="A0A1W2BIQ6"/>
<gene>
    <name evidence="2" type="ORF">SAMN06296008_11365</name>
</gene>
<dbReference type="Pfam" id="PF00814">
    <property type="entry name" value="TsaD"/>
    <property type="match status" value="1"/>
</dbReference>
<name>A0A1W2BIQ6_9BURK</name>
<dbReference type="Gene3D" id="3.30.420.40">
    <property type="match status" value="2"/>
</dbReference>
<dbReference type="STRING" id="1938817.SAMN06296008_11365"/>
<dbReference type="PANTHER" id="PTHR11735:SF11">
    <property type="entry name" value="TRNA THREONYLCARBAMOYLADENOSINE BIOSYNTHESIS PROTEIN TSAB"/>
    <property type="match status" value="1"/>
</dbReference>
<dbReference type="GO" id="GO:0005829">
    <property type="term" value="C:cytosol"/>
    <property type="evidence" value="ECO:0007669"/>
    <property type="project" value="TreeGrafter"/>
</dbReference>
<proteinExistence type="predicted"/>
<dbReference type="EMBL" id="FWXJ01000013">
    <property type="protein sequence ID" value="SMC72582.1"/>
    <property type="molecule type" value="Genomic_DNA"/>
</dbReference>
<reference evidence="2 3" key="1">
    <citation type="submission" date="2017-04" db="EMBL/GenBank/DDBJ databases">
        <authorList>
            <person name="Afonso C.L."/>
            <person name="Miller P.J."/>
            <person name="Scott M.A."/>
            <person name="Spackman E."/>
            <person name="Goraichik I."/>
            <person name="Dimitrov K.M."/>
            <person name="Suarez D.L."/>
            <person name="Swayne D.E."/>
        </authorList>
    </citation>
    <scope>NUCLEOTIDE SEQUENCE [LARGE SCALE GENOMIC DNA]</scope>
    <source>
        <strain evidence="2 3">VK13</strain>
    </source>
</reference>
<keyword evidence="3" id="KW-1185">Reference proteome</keyword>
<dbReference type="InterPro" id="IPR043129">
    <property type="entry name" value="ATPase_NBD"/>
</dbReference>
<dbReference type="GO" id="GO:0002949">
    <property type="term" value="P:tRNA threonylcarbamoyladenosine modification"/>
    <property type="evidence" value="ECO:0007669"/>
    <property type="project" value="InterPro"/>
</dbReference>
<dbReference type="SUPFAM" id="SSF53067">
    <property type="entry name" value="Actin-like ATPase domain"/>
    <property type="match status" value="2"/>
</dbReference>
<dbReference type="Proteomes" id="UP000192708">
    <property type="component" value="Unassembled WGS sequence"/>
</dbReference>
<evidence type="ECO:0000259" key="1">
    <source>
        <dbReference type="Pfam" id="PF00814"/>
    </source>
</evidence>
<dbReference type="InterPro" id="IPR022496">
    <property type="entry name" value="T6A_TsaB"/>
</dbReference>
<dbReference type="RefSeq" id="WP_084285092.1">
    <property type="nucleotide sequence ID" value="NZ_FWXJ01000013.1"/>
</dbReference>
<feature type="domain" description="Gcp-like" evidence="1">
    <location>
        <begin position="32"/>
        <end position="139"/>
    </location>
</feature>